<accession>A0A430LZE6</accession>
<gene>
    <name evidence="2" type="ORF">BHE90_004438</name>
</gene>
<dbReference type="AlphaFoldDB" id="A0A430LZE6"/>
<evidence type="ECO:0000313" key="2">
    <source>
        <dbReference type="EMBL" id="RTE81093.1"/>
    </source>
</evidence>
<organism evidence="2 3">
    <name type="scientific">Fusarium euwallaceae</name>
    <dbReference type="NCBI Taxonomy" id="1147111"/>
    <lineage>
        <taxon>Eukaryota</taxon>
        <taxon>Fungi</taxon>
        <taxon>Dikarya</taxon>
        <taxon>Ascomycota</taxon>
        <taxon>Pezizomycotina</taxon>
        <taxon>Sordariomycetes</taxon>
        <taxon>Hypocreomycetidae</taxon>
        <taxon>Hypocreales</taxon>
        <taxon>Nectriaceae</taxon>
        <taxon>Fusarium</taxon>
        <taxon>Fusarium solani species complex</taxon>
    </lineage>
</organism>
<comment type="caution">
    <text evidence="2">The sequence shown here is derived from an EMBL/GenBank/DDBJ whole genome shotgun (WGS) entry which is preliminary data.</text>
</comment>
<feature type="region of interest" description="Disordered" evidence="1">
    <location>
        <begin position="46"/>
        <end position="65"/>
    </location>
</feature>
<keyword evidence="3" id="KW-1185">Reference proteome</keyword>
<sequence length="89" mass="9454">MMSSTYLDAAAEGERGGARFGGGLSDNWMSSMDAAAMPFSGLDASYEASPQTSLQSPETPSLDNTVFPSPMADFAYLDRPFGDFSSRSH</sequence>
<proteinExistence type="predicted"/>
<evidence type="ECO:0000313" key="3">
    <source>
        <dbReference type="Proteomes" id="UP000287124"/>
    </source>
</evidence>
<dbReference type="EMBL" id="MIKF01000046">
    <property type="protein sequence ID" value="RTE81093.1"/>
    <property type="molecule type" value="Genomic_DNA"/>
</dbReference>
<evidence type="ECO:0000256" key="1">
    <source>
        <dbReference type="SAM" id="MobiDB-lite"/>
    </source>
</evidence>
<name>A0A430LZE6_9HYPO</name>
<feature type="compositionally biased region" description="Polar residues" evidence="1">
    <location>
        <begin position="48"/>
        <end position="65"/>
    </location>
</feature>
<protein>
    <submittedName>
        <fullName evidence="2">Uncharacterized protein</fullName>
    </submittedName>
</protein>
<dbReference type="Proteomes" id="UP000287124">
    <property type="component" value="Unassembled WGS sequence"/>
</dbReference>
<reference evidence="2 3" key="1">
    <citation type="submission" date="2017-06" db="EMBL/GenBank/DDBJ databases">
        <title>Comparative genomic analysis of Ambrosia Fusariam Clade fungi.</title>
        <authorList>
            <person name="Stajich J.E."/>
            <person name="Carrillo J."/>
            <person name="Kijimoto T."/>
            <person name="Eskalen A."/>
            <person name="O'Donnell K."/>
            <person name="Kasson M."/>
        </authorList>
    </citation>
    <scope>NUCLEOTIDE SEQUENCE [LARGE SCALE GENOMIC DNA]</scope>
    <source>
        <strain evidence="2 3">UCR1854</strain>
    </source>
</reference>